<gene>
    <name evidence="1" type="ORF">SAMN02745121_02277</name>
</gene>
<keyword evidence="2" id="KW-1185">Reference proteome</keyword>
<reference evidence="2" key="1">
    <citation type="submission" date="2016-10" db="EMBL/GenBank/DDBJ databases">
        <authorList>
            <person name="Varghese N."/>
            <person name="Submissions S."/>
        </authorList>
    </citation>
    <scope>NUCLEOTIDE SEQUENCE [LARGE SCALE GENOMIC DNA]</scope>
    <source>
        <strain evidence="2">ATCC 25963</strain>
    </source>
</reference>
<dbReference type="AlphaFoldDB" id="A0A1I1WDQ1"/>
<dbReference type="EMBL" id="FOMX01000006">
    <property type="protein sequence ID" value="SFD93277.1"/>
    <property type="molecule type" value="Genomic_DNA"/>
</dbReference>
<accession>A0A1I1WDQ1</accession>
<sequence length="176" mass="18849">MRHHAFVVLDAADLTRAIAQARGGRVVCRALERDDPAAASDLPDDDFADLLRGELLSAAPAAKQADPFAQALADLARIVDLPGRPFPWVEADPAAARSSVVGLLMRGIYDDDARMPLATAEALAARFFAGFGDRARCFWRAHGHPLAGAIVEHVLAVVDPRRAALLALLDDGPRRD</sequence>
<proteinExistence type="predicted"/>
<evidence type="ECO:0000313" key="1">
    <source>
        <dbReference type="EMBL" id="SFD93277.1"/>
    </source>
</evidence>
<organism evidence="1 2">
    <name type="scientific">Nannocystis exedens</name>
    <dbReference type="NCBI Taxonomy" id="54"/>
    <lineage>
        <taxon>Bacteria</taxon>
        <taxon>Pseudomonadati</taxon>
        <taxon>Myxococcota</taxon>
        <taxon>Polyangia</taxon>
        <taxon>Nannocystales</taxon>
        <taxon>Nannocystaceae</taxon>
        <taxon>Nannocystis</taxon>
    </lineage>
</organism>
<protein>
    <submittedName>
        <fullName evidence="1">Uncharacterized protein</fullName>
    </submittedName>
</protein>
<dbReference type="Proteomes" id="UP000199400">
    <property type="component" value="Unassembled WGS sequence"/>
</dbReference>
<evidence type="ECO:0000313" key="2">
    <source>
        <dbReference type="Proteomes" id="UP000199400"/>
    </source>
</evidence>
<name>A0A1I1WDQ1_9BACT</name>